<dbReference type="Pfam" id="PF00849">
    <property type="entry name" value="PseudoU_synth_2"/>
    <property type="match status" value="1"/>
</dbReference>
<dbReference type="RefSeq" id="WP_205106991.1">
    <property type="nucleotide sequence ID" value="NZ_JACJJL010000001.1"/>
</dbReference>
<evidence type="ECO:0000313" key="3">
    <source>
        <dbReference type="EMBL" id="MBM6660335.1"/>
    </source>
</evidence>
<evidence type="ECO:0000256" key="1">
    <source>
        <dbReference type="SAM" id="Coils"/>
    </source>
</evidence>
<reference evidence="3 4" key="1">
    <citation type="journal article" date="2021" name="Sci. Rep.">
        <title>The distribution of antibiotic resistance genes in chicken gut microbiota commensals.</title>
        <authorList>
            <person name="Juricova H."/>
            <person name="Matiasovicova J."/>
            <person name="Kubasova T."/>
            <person name="Cejkova D."/>
            <person name="Rychlik I."/>
        </authorList>
    </citation>
    <scope>NUCLEOTIDE SEQUENCE [LARGE SCALE GENOMIC DNA]</scope>
    <source>
        <strain evidence="3 4">An819</strain>
    </source>
</reference>
<dbReference type="InterPro" id="IPR050188">
    <property type="entry name" value="RluA_PseudoU_synthase"/>
</dbReference>
<evidence type="ECO:0000313" key="4">
    <source>
        <dbReference type="Proteomes" id="UP000764045"/>
    </source>
</evidence>
<dbReference type="InterPro" id="IPR020103">
    <property type="entry name" value="PsdUridine_synth_cat_dom_sf"/>
</dbReference>
<dbReference type="GO" id="GO:0009982">
    <property type="term" value="F:pseudouridine synthase activity"/>
    <property type="evidence" value="ECO:0007669"/>
    <property type="project" value="InterPro"/>
</dbReference>
<dbReference type="InterPro" id="IPR006224">
    <property type="entry name" value="PsdUridine_synth_RluA-like_CS"/>
</dbReference>
<evidence type="ECO:0000259" key="2">
    <source>
        <dbReference type="Pfam" id="PF00849"/>
    </source>
</evidence>
<sequence>MRFHTLHTDIAPPPRFTYPMCYEPHPLCLMAADEVQRHIAQAAEWREEAGRGKMFGVLVAAAPDGTLGYLAAYSGQLGGRNDWPFFVPAVFDILCPGGHFKTREAEITDINHRIAQLEAGADRAGAAERLDHLRRKCEAEEAGYRLCMAEAKRRRDELRAGGADEESLRRQSQHMKAELRRMKKRHAALMAEAAGDVAEACREAEELKARRRQMSDELQAWIFSQFRMLNALGQQRDLNDIFAAETGGAPPSGAGECCAPKLLQYAYSHALRPLCMAEFWWGESPRAEVRRHLNYYPACRGKCLPILKHMLQGLDVDPDPLEGDDGGRLQTIYEDGHIAVVDKPAGMLSVPGRTGRRSVADVLRMKWGDGAEPLVAHRLDMDTSGLLVVAKSPGDLRLLQRQFEGRSVKKRYIALVDAPHISPPEGRISLPLRPDPLDRPRQVVDRQQGREAVTYYRVMAERGGRVRLELHPLTGRTHQLRVHCAHPDGLNAPIVGDALYGQRAERLCLHAESIEFCHPATGQAMSFRSEAPF</sequence>
<dbReference type="PANTHER" id="PTHR21600">
    <property type="entry name" value="MITOCHONDRIAL RNA PSEUDOURIDINE SYNTHASE"/>
    <property type="match status" value="1"/>
</dbReference>
<gene>
    <name evidence="3" type="ORF">H6B30_00950</name>
</gene>
<organism evidence="3 4">
    <name type="scientific">Marseilla massiliensis</name>
    <dbReference type="NCBI Taxonomy" id="1841864"/>
    <lineage>
        <taxon>Bacteria</taxon>
        <taxon>Pseudomonadati</taxon>
        <taxon>Bacteroidota</taxon>
        <taxon>Bacteroidia</taxon>
        <taxon>Bacteroidales</taxon>
        <taxon>Prevotellaceae</taxon>
        <taxon>Marseilla</taxon>
    </lineage>
</organism>
<dbReference type="SUPFAM" id="SSF55120">
    <property type="entry name" value="Pseudouridine synthase"/>
    <property type="match status" value="1"/>
</dbReference>
<accession>A0A938WL32</accession>
<name>A0A938WL32_9BACT</name>
<proteinExistence type="predicted"/>
<dbReference type="Gene3D" id="3.30.2350.10">
    <property type="entry name" value="Pseudouridine synthase"/>
    <property type="match status" value="1"/>
</dbReference>
<dbReference type="EMBL" id="JACJJL010000001">
    <property type="protein sequence ID" value="MBM6660335.1"/>
    <property type="molecule type" value="Genomic_DNA"/>
</dbReference>
<protein>
    <submittedName>
        <fullName evidence="3">RluA family pseudouridine synthase</fullName>
    </submittedName>
</protein>
<dbReference type="AlphaFoldDB" id="A0A938WL32"/>
<comment type="caution">
    <text evidence="3">The sequence shown here is derived from an EMBL/GenBank/DDBJ whole genome shotgun (WGS) entry which is preliminary data.</text>
</comment>
<keyword evidence="4" id="KW-1185">Reference proteome</keyword>
<feature type="domain" description="Pseudouridine synthase RsuA/RluA-like" evidence="2">
    <location>
        <begin position="337"/>
        <end position="486"/>
    </location>
</feature>
<dbReference type="PANTHER" id="PTHR21600:SF89">
    <property type="entry name" value="RIBOSOMAL LARGE SUBUNIT PSEUDOURIDINE SYNTHASE A"/>
    <property type="match status" value="1"/>
</dbReference>
<dbReference type="PROSITE" id="PS01129">
    <property type="entry name" value="PSI_RLU"/>
    <property type="match status" value="1"/>
</dbReference>
<dbReference type="GO" id="GO:0140098">
    <property type="term" value="F:catalytic activity, acting on RNA"/>
    <property type="evidence" value="ECO:0007669"/>
    <property type="project" value="UniProtKB-ARBA"/>
</dbReference>
<dbReference type="GO" id="GO:0000455">
    <property type="term" value="P:enzyme-directed rRNA pseudouridine synthesis"/>
    <property type="evidence" value="ECO:0007669"/>
    <property type="project" value="TreeGrafter"/>
</dbReference>
<dbReference type="InterPro" id="IPR006145">
    <property type="entry name" value="PsdUridine_synth_RsuA/RluA"/>
</dbReference>
<keyword evidence="1" id="KW-0175">Coiled coil</keyword>
<dbReference type="Proteomes" id="UP000764045">
    <property type="component" value="Unassembled WGS sequence"/>
</dbReference>
<feature type="coiled-coil region" evidence="1">
    <location>
        <begin position="165"/>
        <end position="217"/>
    </location>
</feature>
<dbReference type="CDD" id="cd02869">
    <property type="entry name" value="PseudoU_synth_RluA_like"/>
    <property type="match status" value="1"/>
</dbReference>
<dbReference type="GO" id="GO:0003723">
    <property type="term" value="F:RNA binding"/>
    <property type="evidence" value="ECO:0007669"/>
    <property type="project" value="InterPro"/>
</dbReference>